<dbReference type="GO" id="GO:0030544">
    <property type="term" value="F:Hsp70 protein binding"/>
    <property type="evidence" value="ECO:0007669"/>
    <property type="project" value="TreeGrafter"/>
</dbReference>
<protein>
    <submittedName>
        <fullName evidence="4">Dnaj family-like protein</fullName>
    </submittedName>
</protein>
<evidence type="ECO:0000313" key="4">
    <source>
        <dbReference type="EMBL" id="GET92027.1"/>
    </source>
</evidence>
<dbReference type="GO" id="GO:0005789">
    <property type="term" value="C:endoplasmic reticulum membrane"/>
    <property type="evidence" value="ECO:0007669"/>
    <property type="project" value="TreeGrafter"/>
</dbReference>
<dbReference type="AlphaFoldDB" id="A0A640KWU3"/>
<evidence type="ECO:0000259" key="3">
    <source>
        <dbReference type="PROSITE" id="PS50076"/>
    </source>
</evidence>
<feature type="region of interest" description="Disordered" evidence="2">
    <location>
        <begin position="1"/>
        <end position="41"/>
    </location>
</feature>
<dbReference type="SMART" id="SM00271">
    <property type="entry name" value="DnaJ"/>
    <property type="match status" value="1"/>
</dbReference>
<evidence type="ECO:0000256" key="2">
    <source>
        <dbReference type="SAM" id="MobiDB-lite"/>
    </source>
</evidence>
<dbReference type="Gene3D" id="1.10.287.110">
    <property type="entry name" value="DnaJ domain"/>
    <property type="match status" value="1"/>
</dbReference>
<feature type="domain" description="J" evidence="3">
    <location>
        <begin position="51"/>
        <end position="142"/>
    </location>
</feature>
<keyword evidence="5" id="KW-1185">Reference proteome</keyword>
<dbReference type="VEuPathDB" id="TriTrypDB:LtaPh_3329200"/>
<dbReference type="InterPro" id="IPR051100">
    <property type="entry name" value="DnaJ_subfamily_B/C"/>
</dbReference>
<organism evidence="4 5">
    <name type="scientific">Leishmania tarentolae</name>
    <name type="common">Sauroleishmania tarentolae</name>
    <dbReference type="NCBI Taxonomy" id="5689"/>
    <lineage>
        <taxon>Eukaryota</taxon>
        <taxon>Discoba</taxon>
        <taxon>Euglenozoa</taxon>
        <taxon>Kinetoplastea</taxon>
        <taxon>Metakinetoplastina</taxon>
        <taxon>Trypanosomatida</taxon>
        <taxon>Trypanosomatidae</taxon>
        <taxon>Leishmaniinae</taxon>
        <taxon>Leishmania</taxon>
        <taxon>lizard Leishmania</taxon>
    </lineage>
</organism>
<gene>
    <name evidence="4" type="ORF">LtaPh_3329200</name>
</gene>
<dbReference type="CDD" id="cd06257">
    <property type="entry name" value="DnaJ"/>
    <property type="match status" value="1"/>
</dbReference>
<feature type="coiled-coil region" evidence="1">
    <location>
        <begin position="175"/>
        <end position="209"/>
    </location>
</feature>
<proteinExistence type="predicted"/>
<dbReference type="GO" id="GO:0071218">
    <property type="term" value="P:cellular response to misfolded protein"/>
    <property type="evidence" value="ECO:0007669"/>
    <property type="project" value="TreeGrafter"/>
</dbReference>
<accession>A0A640KWU3</accession>
<dbReference type="EMBL" id="BLBS01000052">
    <property type="protein sequence ID" value="GET92027.1"/>
    <property type="molecule type" value="Genomic_DNA"/>
</dbReference>
<comment type="caution">
    <text evidence="4">The sequence shown here is derived from an EMBL/GenBank/DDBJ whole genome shotgun (WGS) entry which is preliminary data.</text>
</comment>
<dbReference type="Pfam" id="PF00226">
    <property type="entry name" value="DnaJ"/>
    <property type="match status" value="1"/>
</dbReference>
<name>A0A640KWU3_LEITA</name>
<sequence length="273" mass="30009">MEVPQIGKTMASTTTTTSSTAPGDGEGQQHQLPPGAGQSSHITKENIDSFNYFQLFGIPTPMASSAVAATGSSGSGNDTFIPEIDVAAVRRVYRRLSLRFHPDKDDSDEARHAFQVVRTALETIIDPTKLSGYMKTLVEEGSGADNSGVPGEEKRQRQRAHQAHVEAQLAADMLVQRAQERLAKEAAARQAAQEREEAAQRLLSELTSSLNTPFQLMEAGLVRDWDVDEEMVAMKTKEVMKVLRQLESSDSAWTSHLMCEGASRKRYREEKAC</sequence>
<dbReference type="OrthoDB" id="10250354at2759"/>
<dbReference type="SUPFAM" id="SSF46565">
    <property type="entry name" value="Chaperone J-domain"/>
    <property type="match status" value="1"/>
</dbReference>
<evidence type="ECO:0000256" key="1">
    <source>
        <dbReference type="SAM" id="Coils"/>
    </source>
</evidence>
<dbReference type="InterPro" id="IPR036869">
    <property type="entry name" value="J_dom_sf"/>
</dbReference>
<evidence type="ECO:0000313" key="5">
    <source>
        <dbReference type="Proteomes" id="UP000419144"/>
    </source>
</evidence>
<reference evidence="4" key="1">
    <citation type="submission" date="2019-11" db="EMBL/GenBank/DDBJ databases">
        <title>Leishmania tarentolae CDS.</title>
        <authorList>
            <person name="Goto Y."/>
            <person name="Yamagishi J."/>
        </authorList>
    </citation>
    <scope>NUCLEOTIDE SEQUENCE [LARGE SCALE GENOMIC DNA]</scope>
    <source>
        <strain evidence="4">Parrot Tar II</strain>
    </source>
</reference>
<dbReference type="PANTHER" id="PTHR43908">
    <property type="entry name" value="AT29763P-RELATED"/>
    <property type="match status" value="1"/>
</dbReference>
<feature type="region of interest" description="Disordered" evidence="2">
    <location>
        <begin position="140"/>
        <end position="164"/>
    </location>
</feature>
<dbReference type="InterPro" id="IPR001623">
    <property type="entry name" value="DnaJ_domain"/>
</dbReference>
<dbReference type="PROSITE" id="PS50076">
    <property type="entry name" value="DNAJ_2"/>
    <property type="match status" value="1"/>
</dbReference>
<keyword evidence="1" id="KW-0175">Coiled coil</keyword>
<dbReference type="Proteomes" id="UP000419144">
    <property type="component" value="Unassembled WGS sequence"/>
</dbReference>
<dbReference type="PANTHER" id="PTHR43908:SF3">
    <property type="entry name" value="AT29763P-RELATED"/>
    <property type="match status" value="1"/>
</dbReference>
<dbReference type="PRINTS" id="PR00625">
    <property type="entry name" value="JDOMAIN"/>
</dbReference>